<feature type="compositionally biased region" description="Basic and acidic residues" evidence="6">
    <location>
        <begin position="50"/>
        <end position="59"/>
    </location>
</feature>
<dbReference type="InterPro" id="IPR016032">
    <property type="entry name" value="Sig_transdc_resp-reg_C-effctor"/>
</dbReference>
<dbReference type="CDD" id="cd17535">
    <property type="entry name" value="REC_NarL-like"/>
    <property type="match status" value="1"/>
</dbReference>
<dbReference type="CDD" id="cd06170">
    <property type="entry name" value="LuxR_C_like"/>
    <property type="match status" value="1"/>
</dbReference>
<feature type="region of interest" description="Disordered" evidence="6">
    <location>
        <begin position="1"/>
        <end position="60"/>
    </location>
</feature>
<dbReference type="SUPFAM" id="SSF46894">
    <property type="entry name" value="C-terminal effector domain of the bipartite response regulators"/>
    <property type="match status" value="1"/>
</dbReference>
<dbReference type="InterPro" id="IPR001789">
    <property type="entry name" value="Sig_transdc_resp-reg_receiver"/>
</dbReference>
<evidence type="ECO:0000256" key="4">
    <source>
        <dbReference type="ARBA" id="ARBA00023163"/>
    </source>
</evidence>
<proteinExistence type="predicted"/>
<keyword evidence="3" id="KW-0238">DNA-binding</keyword>
<dbReference type="Pfam" id="PF00072">
    <property type="entry name" value="Response_reg"/>
    <property type="match status" value="1"/>
</dbReference>
<dbReference type="InterPro" id="IPR000792">
    <property type="entry name" value="Tscrpt_reg_LuxR_C"/>
</dbReference>
<evidence type="ECO:0000256" key="2">
    <source>
        <dbReference type="ARBA" id="ARBA00023015"/>
    </source>
</evidence>
<evidence type="ECO:0000313" key="10">
    <source>
        <dbReference type="Proteomes" id="UP001500305"/>
    </source>
</evidence>
<dbReference type="PROSITE" id="PS50043">
    <property type="entry name" value="HTH_LUXR_2"/>
    <property type="match status" value="1"/>
</dbReference>
<evidence type="ECO:0000256" key="3">
    <source>
        <dbReference type="ARBA" id="ARBA00023125"/>
    </source>
</evidence>
<dbReference type="SMART" id="SM00421">
    <property type="entry name" value="HTH_LUXR"/>
    <property type="match status" value="1"/>
</dbReference>
<feature type="domain" description="Response regulatory" evidence="8">
    <location>
        <begin position="62"/>
        <end position="187"/>
    </location>
</feature>
<comment type="caution">
    <text evidence="9">The sequence shown here is derived from an EMBL/GenBank/DDBJ whole genome shotgun (WGS) entry which is preliminary data.</text>
</comment>
<accession>A0ABP5RVV4</accession>
<reference evidence="10" key="1">
    <citation type="journal article" date="2019" name="Int. J. Syst. Evol. Microbiol.">
        <title>The Global Catalogue of Microorganisms (GCM) 10K type strain sequencing project: providing services to taxonomists for standard genome sequencing and annotation.</title>
        <authorList>
            <consortium name="The Broad Institute Genomics Platform"/>
            <consortium name="The Broad Institute Genome Sequencing Center for Infectious Disease"/>
            <person name="Wu L."/>
            <person name="Ma J."/>
        </authorList>
    </citation>
    <scope>NUCLEOTIDE SEQUENCE [LARGE SCALE GENOMIC DNA]</scope>
    <source>
        <strain evidence="10">JCM 7356</strain>
    </source>
</reference>
<evidence type="ECO:0000313" key="9">
    <source>
        <dbReference type="EMBL" id="GAA2274994.1"/>
    </source>
</evidence>
<dbReference type="EMBL" id="BAAATR010000051">
    <property type="protein sequence ID" value="GAA2274994.1"/>
    <property type="molecule type" value="Genomic_DNA"/>
</dbReference>
<dbReference type="Proteomes" id="UP001500305">
    <property type="component" value="Unassembled WGS sequence"/>
</dbReference>
<keyword evidence="2" id="KW-0805">Transcription regulation</keyword>
<dbReference type="InterPro" id="IPR058245">
    <property type="entry name" value="NreC/VraR/RcsB-like_REC"/>
</dbReference>
<gene>
    <name evidence="9" type="ORF">GCM10010430_71190</name>
</gene>
<organism evidence="9 10">
    <name type="scientific">Kitasatospora cystarginea</name>
    <dbReference type="NCBI Taxonomy" id="58350"/>
    <lineage>
        <taxon>Bacteria</taxon>
        <taxon>Bacillati</taxon>
        <taxon>Actinomycetota</taxon>
        <taxon>Actinomycetes</taxon>
        <taxon>Kitasatosporales</taxon>
        <taxon>Streptomycetaceae</taxon>
        <taxon>Kitasatospora</taxon>
    </lineage>
</organism>
<feature type="domain" description="HTH luxR-type" evidence="7">
    <location>
        <begin position="209"/>
        <end position="274"/>
    </location>
</feature>
<dbReference type="SUPFAM" id="SSF52172">
    <property type="entry name" value="CheY-like"/>
    <property type="match status" value="1"/>
</dbReference>
<evidence type="ECO:0000259" key="7">
    <source>
        <dbReference type="PROSITE" id="PS50043"/>
    </source>
</evidence>
<keyword evidence="1 5" id="KW-0597">Phosphoprotein</keyword>
<dbReference type="PRINTS" id="PR00038">
    <property type="entry name" value="HTHLUXR"/>
</dbReference>
<evidence type="ECO:0000256" key="1">
    <source>
        <dbReference type="ARBA" id="ARBA00022553"/>
    </source>
</evidence>
<keyword evidence="10" id="KW-1185">Reference proteome</keyword>
<dbReference type="InterPro" id="IPR011006">
    <property type="entry name" value="CheY-like_superfamily"/>
</dbReference>
<feature type="modified residue" description="4-aspartylphosphate" evidence="5">
    <location>
        <position position="117"/>
    </location>
</feature>
<dbReference type="PANTHER" id="PTHR43214">
    <property type="entry name" value="TWO-COMPONENT RESPONSE REGULATOR"/>
    <property type="match status" value="1"/>
</dbReference>
<keyword evidence="4" id="KW-0804">Transcription</keyword>
<dbReference type="PROSITE" id="PS50110">
    <property type="entry name" value="RESPONSE_REGULATORY"/>
    <property type="match status" value="1"/>
</dbReference>
<evidence type="ECO:0000256" key="6">
    <source>
        <dbReference type="SAM" id="MobiDB-lite"/>
    </source>
</evidence>
<protein>
    <submittedName>
        <fullName evidence="9">Response regulator transcription factor</fullName>
    </submittedName>
</protein>
<dbReference type="SMART" id="SM00448">
    <property type="entry name" value="REC"/>
    <property type="match status" value="1"/>
</dbReference>
<sequence>MRGAARLGRVPGKGSQRAPARRRESHHPPGRECRVTRPPAPTPAASRPSARPEDSEGATRMRVVIAEDSVLLREGLTRLLTDRGLEVVAQVGDGEALLRAVQELAAAEALPDVVVADVRMPPTHTDEGVRACVALRGLYPGLGVLVLSQYVEERYAGELLASSSRGVGYLLKDRVAEVREFVDAVVRVAGGGTALDPEVVQQLLSRSRKSDVLELLTPREREVLGLMAEGRTNAAIAKQLVVSDGAVEKHVSSIFQKLGLAQSTEDHRRVLAVLTYLNG</sequence>
<dbReference type="InterPro" id="IPR039420">
    <property type="entry name" value="WalR-like"/>
</dbReference>
<dbReference type="PANTHER" id="PTHR43214:SF24">
    <property type="entry name" value="TRANSCRIPTIONAL REGULATORY PROTEIN NARL-RELATED"/>
    <property type="match status" value="1"/>
</dbReference>
<feature type="compositionally biased region" description="Basic and acidic residues" evidence="6">
    <location>
        <begin position="26"/>
        <end position="35"/>
    </location>
</feature>
<name>A0ABP5RVV4_9ACTN</name>
<evidence type="ECO:0000256" key="5">
    <source>
        <dbReference type="PROSITE-ProRule" id="PRU00169"/>
    </source>
</evidence>
<evidence type="ECO:0000259" key="8">
    <source>
        <dbReference type="PROSITE" id="PS50110"/>
    </source>
</evidence>
<dbReference type="Gene3D" id="3.40.50.2300">
    <property type="match status" value="1"/>
</dbReference>
<dbReference type="Pfam" id="PF00196">
    <property type="entry name" value="GerE"/>
    <property type="match status" value="1"/>
</dbReference>